<dbReference type="EC" id="2.4.2.8" evidence="5 15"/>
<keyword evidence="11 15" id="KW-0547">Nucleotide-binding</keyword>
<dbReference type="Proteomes" id="UP001500067">
    <property type="component" value="Unassembled WGS sequence"/>
</dbReference>
<evidence type="ECO:0000256" key="3">
    <source>
        <dbReference type="ARBA" id="ARBA00004669"/>
    </source>
</evidence>
<evidence type="ECO:0000256" key="13">
    <source>
        <dbReference type="ARBA" id="ARBA00048811"/>
    </source>
</evidence>
<evidence type="ECO:0000256" key="8">
    <source>
        <dbReference type="ARBA" id="ARBA00022679"/>
    </source>
</evidence>
<dbReference type="InterPro" id="IPR050408">
    <property type="entry name" value="HGPRT"/>
</dbReference>
<comment type="similarity">
    <text evidence="4 15">Belongs to the purine/pyrimidine phosphoribosyltransferase family.</text>
</comment>
<reference evidence="18" key="1">
    <citation type="journal article" date="2019" name="Int. J. Syst. Evol. Microbiol.">
        <title>The Global Catalogue of Microorganisms (GCM) 10K type strain sequencing project: providing services to taxonomists for standard genome sequencing and annotation.</title>
        <authorList>
            <consortium name="The Broad Institute Genomics Platform"/>
            <consortium name="The Broad Institute Genome Sequencing Center for Infectious Disease"/>
            <person name="Wu L."/>
            <person name="Ma J."/>
        </authorList>
    </citation>
    <scope>NUCLEOTIDE SEQUENCE [LARGE SCALE GENOMIC DNA]</scope>
    <source>
        <strain evidence="18">JCM 32105</strain>
    </source>
</reference>
<protein>
    <recommendedName>
        <fullName evidence="5 15">Hypoxanthine phosphoribosyltransferase</fullName>
        <ecNumber evidence="5 15">2.4.2.8</ecNumber>
    </recommendedName>
</protein>
<name>A0ABP8NCL3_9BACT</name>
<accession>A0ABP8NCL3</accession>
<dbReference type="EMBL" id="BAABFA010000010">
    <property type="protein sequence ID" value="GAA4465088.1"/>
    <property type="molecule type" value="Genomic_DNA"/>
</dbReference>
<dbReference type="PANTHER" id="PTHR43340:SF1">
    <property type="entry name" value="HYPOXANTHINE PHOSPHORIBOSYLTRANSFERASE"/>
    <property type="match status" value="1"/>
</dbReference>
<keyword evidence="7 15" id="KW-0328">Glycosyltransferase</keyword>
<evidence type="ECO:0000256" key="2">
    <source>
        <dbReference type="ARBA" id="ARBA00004496"/>
    </source>
</evidence>
<dbReference type="InterPro" id="IPR000836">
    <property type="entry name" value="PRTase_dom"/>
</dbReference>
<evidence type="ECO:0000256" key="14">
    <source>
        <dbReference type="ARBA" id="ARBA00049402"/>
    </source>
</evidence>
<evidence type="ECO:0000256" key="15">
    <source>
        <dbReference type="RuleBase" id="RU364099"/>
    </source>
</evidence>
<evidence type="ECO:0000256" key="12">
    <source>
        <dbReference type="ARBA" id="ARBA00022842"/>
    </source>
</evidence>
<comment type="cofactor">
    <cofactor evidence="1 15">
        <name>Mg(2+)</name>
        <dbReference type="ChEBI" id="CHEBI:18420"/>
    </cofactor>
</comment>
<keyword evidence="12 15" id="KW-0460">Magnesium</keyword>
<comment type="catalytic activity">
    <reaction evidence="14">
        <text>IMP + diphosphate = hypoxanthine + 5-phospho-alpha-D-ribose 1-diphosphate</text>
        <dbReference type="Rhea" id="RHEA:17973"/>
        <dbReference type="ChEBI" id="CHEBI:17368"/>
        <dbReference type="ChEBI" id="CHEBI:33019"/>
        <dbReference type="ChEBI" id="CHEBI:58017"/>
        <dbReference type="ChEBI" id="CHEBI:58053"/>
        <dbReference type="EC" id="2.4.2.8"/>
    </reaction>
    <physiologicalReaction direction="right-to-left" evidence="14">
        <dbReference type="Rhea" id="RHEA:17975"/>
    </physiologicalReaction>
</comment>
<organism evidence="17 18">
    <name type="scientific">Nemorincola caseinilytica</name>
    <dbReference type="NCBI Taxonomy" id="2054315"/>
    <lineage>
        <taxon>Bacteria</taxon>
        <taxon>Pseudomonadati</taxon>
        <taxon>Bacteroidota</taxon>
        <taxon>Chitinophagia</taxon>
        <taxon>Chitinophagales</taxon>
        <taxon>Chitinophagaceae</taxon>
        <taxon>Nemorincola</taxon>
    </lineage>
</organism>
<dbReference type="GO" id="GO:0016757">
    <property type="term" value="F:glycosyltransferase activity"/>
    <property type="evidence" value="ECO:0007669"/>
    <property type="project" value="UniProtKB-KW"/>
</dbReference>
<dbReference type="InterPro" id="IPR029057">
    <property type="entry name" value="PRTase-like"/>
</dbReference>
<dbReference type="InterPro" id="IPR005904">
    <property type="entry name" value="Hxn_phspho_trans"/>
</dbReference>
<keyword evidence="9 15" id="KW-0479">Metal-binding</keyword>
<dbReference type="NCBIfam" id="TIGR01203">
    <property type="entry name" value="HGPRTase"/>
    <property type="match status" value="1"/>
</dbReference>
<evidence type="ECO:0000256" key="4">
    <source>
        <dbReference type="ARBA" id="ARBA00008391"/>
    </source>
</evidence>
<keyword evidence="18" id="KW-1185">Reference proteome</keyword>
<evidence type="ECO:0000256" key="6">
    <source>
        <dbReference type="ARBA" id="ARBA00022490"/>
    </source>
</evidence>
<feature type="domain" description="Phosphoribosyltransferase" evidence="16">
    <location>
        <begin position="20"/>
        <end position="165"/>
    </location>
</feature>
<comment type="subcellular location">
    <subcellularLocation>
        <location evidence="2 15">Cytoplasm</location>
    </subcellularLocation>
</comment>
<comment type="catalytic activity">
    <reaction evidence="13">
        <text>GMP + diphosphate = guanine + 5-phospho-alpha-D-ribose 1-diphosphate</text>
        <dbReference type="Rhea" id="RHEA:25424"/>
        <dbReference type="ChEBI" id="CHEBI:16235"/>
        <dbReference type="ChEBI" id="CHEBI:33019"/>
        <dbReference type="ChEBI" id="CHEBI:58017"/>
        <dbReference type="ChEBI" id="CHEBI:58115"/>
        <dbReference type="EC" id="2.4.2.8"/>
    </reaction>
    <physiologicalReaction direction="right-to-left" evidence="13">
        <dbReference type="Rhea" id="RHEA:25426"/>
    </physiologicalReaction>
</comment>
<dbReference type="CDD" id="cd06223">
    <property type="entry name" value="PRTases_typeI"/>
    <property type="match status" value="1"/>
</dbReference>
<dbReference type="SUPFAM" id="SSF53271">
    <property type="entry name" value="PRTase-like"/>
    <property type="match status" value="1"/>
</dbReference>
<evidence type="ECO:0000256" key="7">
    <source>
        <dbReference type="ARBA" id="ARBA00022676"/>
    </source>
</evidence>
<evidence type="ECO:0000256" key="11">
    <source>
        <dbReference type="ARBA" id="ARBA00022741"/>
    </source>
</evidence>
<evidence type="ECO:0000256" key="9">
    <source>
        <dbReference type="ARBA" id="ARBA00022723"/>
    </source>
</evidence>
<comment type="caution">
    <text evidence="17">The sequence shown here is derived from an EMBL/GenBank/DDBJ whole genome shotgun (WGS) entry which is preliminary data.</text>
</comment>
<evidence type="ECO:0000256" key="10">
    <source>
        <dbReference type="ARBA" id="ARBA00022726"/>
    </source>
</evidence>
<evidence type="ECO:0000256" key="5">
    <source>
        <dbReference type="ARBA" id="ARBA00011895"/>
    </source>
</evidence>
<keyword evidence="6 15" id="KW-0963">Cytoplasm</keyword>
<dbReference type="PANTHER" id="PTHR43340">
    <property type="entry name" value="HYPOXANTHINE-GUANINE PHOSPHORIBOSYLTRANSFERASE"/>
    <property type="match status" value="1"/>
</dbReference>
<dbReference type="Pfam" id="PF00156">
    <property type="entry name" value="Pribosyltran"/>
    <property type="match status" value="1"/>
</dbReference>
<sequence>MTATEVTILDKTFVPYITEQEIADRVADMAAQINKDYEGRKPLLIAILNGSFIFAADLFRGLHIDAGISFVKLASYLGTSSTGKVVTAIGMDANITDRHIIIVEDIIDTGKTLHEFLPEIYGRNPASVSITTFLSKPSALQYDVKARYTAFDIENKFVVGYGLDYNGLGRNLPCLYILKDRSE</sequence>
<evidence type="ECO:0000256" key="1">
    <source>
        <dbReference type="ARBA" id="ARBA00001946"/>
    </source>
</evidence>
<evidence type="ECO:0000313" key="17">
    <source>
        <dbReference type="EMBL" id="GAA4465088.1"/>
    </source>
</evidence>
<keyword evidence="10 15" id="KW-0660">Purine salvage</keyword>
<gene>
    <name evidence="17" type="primary">hpt</name>
    <name evidence="17" type="ORF">GCM10023093_16690</name>
</gene>
<proteinExistence type="inferred from homology"/>
<keyword evidence="8 15" id="KW-0808">Transferase</keyword>
<comment type="pathway">
    <text evidence="3 15">Purine metabolism; IMP biosynthesis via salvage pathway; IMP from hypoxanthine: step 1/1.</text>
</comment>
<evidence type="ECO:0000259" key="16">
    <source>
        <dbReference type="Pfam" id="PF00156"/>
    </source>
</evidence>
<dbReference type="Gene3D" id="3.40.50.2020">
    <property type="match status" value="1"/>
</dbReference>
<evidence type="ECO:0000313" key="18">
    <source>
        <dbReference type="Proteomes" id="UP001500067"/>
    </source>
</evidence>